<keyword evidence="10" id="KW-1185">Reference proteome</keyword>
<keyword evidence="5 7" id="KW-1133">Transmembrane helix</keyword>
<evidence type="ECO:0000256" key="2">
    <source>
        <dbReference type="ARBA" id="ARBA00006162"/>
    </source>
</evidence>
<comment type="subcellular location">
    <subcellularLocation>
        <location evidence="1">Cell membrane</location>
        <topology evidence="1">Multi-pass membrane protein</topology>
    </subcellularLocation>
</comment>
<dbReference type="AlphaFoldDB" id="A0A0Q0ULX8"/>
<dbReference type="Proteomes" id="UP000050488">
    <property type="component" value="Unassembled WGS sequence"/>
</dbReference>
<keyword evidence="4 7" id="KW-0812">Transmembrane</keyword>
<dbReference type="GO" id="GO:0005886">
    <property type="term" value="C:plasma membrane"/>
    <property type="evidence" value="ECO:0007669"/>
    <property type="project" value="UniProtKB-SubCell"/>
</dbReference>
<keyword evidence="3" id="KW-1003">Cell membrane</keyword>
<evidence type="ECO:0000259" key="8">
    <source>
        <dbReference type="Pfam" id="PF19053"/>
    </source>
</evidence>
<feature type="transmembrane region" description="Helical" evidence="7">
    <location>
        <begin position="215"/>
        <end position="234"/>
    </location>
</feature>
<feature type="transmembrane region" description="Helical" evidence="7">
    <location>
        <begin position="137"/>
        <end position="154"/>
    </location>
</feature>
<evidence type="ECO:0000256" key="1">
    <source>
        <dbReference type="ARBA" id="ARBA00004651"/>
    </source>
</evidence>
<organism evidence="9 10">
    <name type="scientific">Corynebacterium lowii</name>
    <dbReference type="NCBI Taxonomy" id="1544413"/>
    <lineage>
        <taxon>Bacteria</taxon>
        <taxon>Bacillati</taxon>
        <taxon>Actinomycetota</taxon>
        <taxon>Actinomycetes</taxon>
        <taxon>Mycobacteriales</taxon>
        <taxon>Corynebacteriaceae</taxon>
        <taxon>Corynebacterium</taxon>
    </lineage>
</organism>
<dbReference type="STRING" id="1544413.Clow_00478"/>
<dbReference type="Pfam" id="PF19053">
    <property type="entry name" value="EccD"/>
    <property type="match status" value="1"/>
</dbReference>
<dbReference type="InterPro" id="IPR006707">
    <property type="entry name" value="T7SS_EccD"/>
</dbReference>
<comment type="caution">
    <text evidence="9">The sequence shown here is derived from an EMBL/GenBank/DDBJ whole genome shotgun (WGS) entry which is preliminary data.</text>
</comment>
<feature type="transmembrane region" description="Helical" evidence="7">
    <location>
        <begin position="379"/>
        <end position="398"/>
    </location>
</feature>
<feature type="transmembrane region" description="Helical" evidence="7">
    <location>
        <begin position="327"/>
        <end position="347"/>
    </location>
</feature>
<dbReference type="OrthoDB" id="4426863at2"/>
<protein>
    <recommendedName>
        <fullName evidence="8">EccD-like transmembrane domain-containing protein</fullName>
    </recommendedName>
</protein>
<feature type="transmembrane region" description="Helical" evidence="7">
    <location>
        <begin position="161"/>
        <end position="179"/>
    </location>
</feature>
<dbReference type="NCBIfam" id="TIGR03920">
    <property type="entry name" value="T7SS_EccD"/>
    <property type="match status" value="1"/>
</dbReference>
<evidence type="ECO:0000313" key="9">
    <source>
        <dbReference type="EMBL" id="KQB87419.1"/>
    </source>
</evidence>
<comment type="similarity">
    <text evidence="2">Belongs to the EccD/Snm4 family.</text>
</comment>
<feature type="transmembrane region" description="Helical" evidence="7">
    <location>
        <begin position="354"/>
        <end position="373"/>
    </location>
</feature>
<dbReference type="InterPro" id="IPR024962">
    <property type="entry name" value="YukD-like"/>
</dbReference>
<keyword evidence="6 7" id="KW-0472">Membrane</keyword>
<feature type="transmembrane region" description="Helical" evidence="7">
    <location>
        <begin position="418"/>
        <end position="437"/>
    </location>
</feature>
<evidence type="ECO:0000256" key="6">
    <source>
        <dbReference type="ARBA" id="ARBA00023136"/>
    </source>
</evidence>
<feature type="domain" description="EccD-like transmembrane" evidence="8">
    <location>
        <begin position="117"/>
        <end position="440"/>
    </location>
</feature>
<dbReference type="InterPro" id="IPR044049">
    <property type="entry name" value="EccD_transm"/>
</dbReference>
<reference evidence="9 10" key="1">
    <citation type="submission" date="2015-10" db="EMBL/GenBank/DDBJ databases">
        <title>Corynebacteirum lowii and Corynebacterium oculi species nova, derived from human clinical disease and and emended description of Corynebacterium mastiditis.</title>
        <authorList>
            <person name="Bernard K."/>
            <person name="Pacheco A.L."/>
            <person name="Mcdougall C."/>
            <person name="Burtx T."/>
            <person name="Weibe D."/>
            <person name="Tyler S."/>
            <person name="Olson A.B."/>
            <person name="Cnockaert M."/>
            <person name="Eguchi H."/>
            <person name="Kuwahara T."/>
            <person name="Nakayama-Imaohji H."/>
            <person name="Boudewijins M."/>
            <person name="Van Hoecke F."/>
            <person name="Bernier A.-M."/>
            <person name="Vandamme P."/>
        </authorList>
    </citation>
    <scope>NUCLEOTIDE SEQUENCE [LARGE SCALE GENOMIC DNA]</scope>
    <source>
        <strain evidence="9 10">NML 130206</strain>
    </source>
</reference>
<sequence>MTTSHMLRLRILMHAGSYHRQADLAVPAQSSLAECLDELLAILDAPLLPRPWQARTAAGTLIDATASLSQAGLRDGDSLFLSPQQEIPHPVIRDATEALAEDSAVPTQSVTPLHCAHAAATMALCALMPVLNTWLNPWLSCLLCCLIALLLTLWAKPLPGLIIGGIGHASAAGFLWVRHTATPGWLAYALLAALLCATLALCLFGLAARNISLRIIAAASMIFILSGSALLLWWSTHRLSAVAAGMILFSLLAIFLSPRLSTSLAGLHPPRLPSSGQNLDISDSPAIPVEEQARRAHLLYEGLYIGITFVFLPALILLGFSTSHSPAQAGFSAALLLGAALATVLHALRHRNPLILWAHLIISLGALVALSFLAGIHLVFALLALVLLLICLTMPWWLPRLPAPEPTHMLWWERCESLAIAAIIPLCAHHMGLFSAIRGLGL</sequence>
<gene>
    <name evidence="9" type="ORF">Clow_00478</name>
</gene>
<dbReference type="Gene3D" id="3.10.20.90">
    <property type="entry name" value="Phosphatidylinositol 3-kinase Catalytic Subunit, Chain A, domain 1"/>
    <property type="match status" value="1"/>
</dbReference>
<dbReference type="EMBL" id="LKEV01000001">
    <property type="protein sequence ID" value="KQB87419.1"/>
    <property type="molecule type" value="Genomic_DNA"/>
</dbReference>
<feature type="transmembrane region" description="Helical" evidence="7">
    <location>
        <begin position="240"/>
        <end position="257"/>
    </location>
</feature>
<evidence type="ECO:0000256" key="5">
    <source>
        <dbReference type="ARBA" id="ARBA00022989"/>
    </source>
</evidence>
<evidence type="ECO:0000256" key="3">
    <source>
        <dbReference type="ARBA" id="ARBA00022475"/>
    </source>
</evidence>
<feature type="transmembrane region" description="Helical" evidence="7">
    <location>
        <begin position="302"/>
        <end position="321"/>
    </location>
</feature>
<name>A0A0Q0ULX8_9CORY</name>
<dbReference type="Pfam" id="PF08817">
    <property type="entry name" value="YukD"/>
    <property type="match status" value="1"/>
</dbReference>
<evidence type="ECO:0000313" key="10">
    <source>
        <dbReference type="Proteomes" id="UP000050488"/>
    </source>
</evidence>
<dbReference type="RefSeq" id="WP_055175656.1">
    <property type="nucleotide sequence ID" value="NZ_JAUSQY010000001.1"/>
</dbReference>
<evidence type="ECO:0000256" key="7">
    <source>
        <dbReference type="SAM" id="Phobius"/>
    </source>
</evidence>
<accession>A0A0Q0ULX8</accession>
<proteinExistence type="inferred from homology"/>
<feature type="transmembrane region" description="Helical" evidence="7">
    <location>
        <begin position="185"/>
        <end position="208"/>
    </location>
</feature>
<dbReference type="PATRIC" id="fig|1544413.3.peg.482"/>
<evidence type="ECO:0000256" key="4">
    <source>
        <dbReference type="ARBA" id="ARBA00022692"/>
    </source>
</evidence>